<reference evidence="1" key="3">
    <citation type="submission" date="2020-06" db="EMBL/GenBank/DDBJ databases">
        <title>Helianthus annuus Genome sequencing and assembly Release 2.</title>
        <authorList>
            <person name="Gouzy J."/>
            <person name="Langlade N."/>
            <person name="Munos S."/>
        </authorList>
    </citation>
    <scope>NUCLEOTIDE SEQUENCE</scope>
    <source>
        <tissue evidence="1">Leaves</tissue>
    </source>
</reference>
<dbReference type="InParanoid" id="A0A251TVM0"/>
<reference evidence="1 3" key="1">
    <citation type="journal article" date="2017" name="Nature">
        <title>The sunflower genome provides insights into oil metabolism, flowering and Asterid evolution.</title>
        <authorList>
            <person name="Badouin H."/>
            <person name="Gouzy J."/>
            <person name="Grassa C.J."/>
            <person name="Murat F."/>
            <person name="Staton S.E."/>
            <person name="Cottret L."/>
            <person name="Lelandais-Briere C."/>
            <person name="Owens G.L."/>
            <person name="Carrere S."/>
            <person name="Mayjonade B."/>
            <person name="Legrand L."/>
            <person name="Gill N."/>
            <person name="Kane N.C."/>
            <person name="Bowers J.E."/>
            <person name="Hubner S."/>
            <person name="Bellec A."/>
            <person name="Berard A."/>
            <person name="Berges H."/>
            <person name="Blanchet N."/>
            <person name="Boniface M.C."/>
            <person name="Brunel D."/>
            <person name="Catrice O."/>
            <person name="Chaidir N."/>
            <person name="Claudel C."/>
            <person name="Donnadieu C."/>
            <person name="Faraut T."/>
            <person name="Fievet G."/>
            <person name="Helmstetter N."/>
            <person name="King M."/>
            <person name="Knapp S.J."/>
            <person name="Lai Z."/>
            <person name="Le Paslier M.C."/>
            <person name="Lippi Y."/>
            <person name="Lorenzon L."/>
            <person name="Mandel J.R."/>
            <person name="Marage G."/>
            <person name="Marchand G."/>
            <person name="Marquand E."/>
            <person name="Bret-Mestries E."/>
            <person name="Morien E."/>
            <person name="Nambeesan S."/>
            <person name="Nguyen T."/>
            <person name="Pegot-Espagnet P."/>
            <person name="Pouilly N."/>
            <person name="Raftis F."/>
            <person name="Sallet E."/>
            <person name="Schiex T."/>
            <person name="Thomas J."/>
            <person name="Vandecasteele C."/>
            <person name="Vares D."/>
            <person name="Vear F."/>
            <person name="Vautrin S."/>
            <person name="Crespi M."/>
            <person name="Mangin B."/>
            <person name="Burke J.M."/>
            <person name="Salse J."/>
            <person name="Munos S."/>
            <person name="Vincourt P."/>
            <person name="Rieseberg L.H."/>
            <person name="Langlade N.B."/>
        </authorList>
    </citation>
    <scope>NUCLEOTIDE SEQUENCE [LARGE SCALE GENOMIC DNA]</scope>
    <source>
        <strain evidence="3">cv. SF193</strain>
        <tissue evidence="1">Leaves</tissue>
    </source>
</reference>
<reference evidence="2" key="2">
    <citation type="submission" date="2017-02" db="EMBL/GenBank/DDBJ databases">
        <title>Sunflower complete genome.</title>
        <authorList>
            <person name="Langlade N."/>
            <person name="Munos S."/>
        </authorList>
    </citation>
    <scope>NUCLEOTIDE SEQUENCE [LARGE SCALE GENOMIC DNA]</scope>
    <source>
        <tissue evidence="2">Leaves</tissue>
    </source>
</reference>
<accession>A0A251TVM0</accession>
<dbReference type="Proteomes" id="UP000215914">
    <property type="component" value="Chromosome 9"/>
</dbReference>
<sequence>MVGKTSTSVVVSAIQIPGAQTTTRSSANSSSAIAAKFGANSAGGICVELLDYSDSEEDDSVTDFVVIEVPGMRWWWQDVVVRVLGLGIEEDDVYMQYFGFI</sequence>
<protein>
    <submittedName>
        <fullName evidence="2">Uncharacterized protein</fullName>
    </submittedName>
</protein>
<dbReference type="STRING" id="4232.A0A251TVM0"/>
<evidence type="ECO:0000313" key="3">
    <source>
        <dbReference type="Proteomes" id="UP000215914"/>
    </source>
</evidence>
<evidence type="ECO:0000313" key="2">
    <source>
        <dbReference type="EMBL" id="OTG14829.1"/>
    </source>
</evidence>
<organism evidence="2 3">
    <name type="scientific">Helianthus annuus</name>
    <name type="common">Common sunflower</name>
    <dbReference type="NCBI Taxonomy" id="4232"/>
    <lineage>
        <taxon>Eukaryota</taxon>
        <taxon>Viridiplantae</taxon>
        <taxon>Streptophyta</taxon>
        <taxon>Embryophyta</taxon>
        <taxon>Tracheophyta</taxon>
        <taxon>Spermatophyta</taxon>
        <taxon>Magnoliopsida</taxon>
        <taxon>eudicotyledons</taxon>
        <taxon>Gunneridae</taxon>
        <taxon>Pentapetalae</taxon>
        <taxon>asterids</taxon>
        <taxon>campanulids</taxon>
        <taxon>Asterales</taxon>
        <taxon>Asteraceae</taxon>
        <taxon>Asteroideae</taxon>
        <taxon>Heliantheae alliance</taxon>
        <taxon>Heliantheae</taxon>
        <taxon>Helianthus</taxon>
    </lineage>
</organism>
<evidence type="ECO:0000313" key="1">
    <source>
        <dbReference type="EMBL" id="KAF5817516.1"/>
    </source>
</evidence>
<proteinExistence type="predicted"/>
<dbReference type="AlphaFoldDB" id="A0A251TVM0"/>
<dbReference type="EMBL" id="CM007898">
    <property type="protein sequence ID" value="OTG14829.1"/>
    <property type="molecule type" value="Genomic_DNA"/>
</dbReference>
<keyword evidence="3" id="KW-1185">Reference proteome</keyword>
<gene>
    <name evidence="2" type="ORF">HannXRQ_Chr09g0253761</name>
    <name evidence="1" type="ORF">HanXRQr2_Chr02g0053931</name>
</gene>
<dbReference type="EMBL" id="MNCJ02000317">
    <property type="protein sequence ID" value="KAF5817516.1"/>
    <property type="molecule type" value="Genomic_DNA"/>
</dbReference>
<dbReference type="Gramene" id="mRNA:HanXRQr2_Chr02g0053931">
    <property type="protein sequence ID" value="mRNA:HanXRQr2_Chr02g0053931"/>
    <property type="gene ID" value="HanXRQr2_Chr02g0053931"/>
</dbReference>
<name>A0A251TVM0_HELAN</name>